<organism evidence="10">
    <name type="scientific">Mytilinidion resinicola</name>
    <dbReference type="NCBI Taxonomy" id="574789"/>
    <lineage>
        <taxon>Eukaryota</taxon>
        <taxon>Fungi</taxon>
        <taxon>Dikarya</taxon>
        <taxon>Ascomycota</taxon>
        <taxon>Pezizomycotina</taxon>
        <taxon>Dothideomycetes</taxon>
        <taxon>Pleosporomycetidae</taxon>
        <taxon>Mytilinidiales</taxon>
        <taxon>Mytilinidiaceae</taxon>
        <taxon>Mytilinidion</taxon>
    </lineage>
</organism>
<dbReference type="InterPro" id="IPR036396">
    <property type="entry name" value="Cyt_P450_sf"/>
</dbReference>
<protein>
    <submittedName>
        <fullName evidence="10 12">Cytochrome P450</fullName>
    </submittedName>
</protein>
<keyword evidence="5" id="KW-0560">Oxidoreductase</keyword>
<sequence length="552" mass="62837">MDNLRGHHVVAAIATILVAYLTRAIACFFRHRKLMSKYPGPPYHKLWGHILLLGEYRKTKPIRMHPHYLPALLAEDYNLGPVFLFDTYPAGPAILIVNDPGLAHEVSTVQNYPKSQLLGEALEPVAGPQNLVVMEGALWKKWRAIFNPAFSMTQLMTLVPLVVDSTMVFVDGLDKFASKNDPFRLEEPATHLTIDIIGKVILNHDFKSQTTQNEYVDAMRAQLTWLRDRTSFNPLHIYNPIRPIINLYYTWRMRRYLGKLLDARLTARAGNASNTRQRVGIDLALDTYFAEYSRGKGDDMNLLKMDPEFRQYVIDNFRMLLVAGHDTTSSTVAYALYRLSRHPDILAKLRAEHDKIFGSDPLAAADVLKSNVHLLNKLTYTTAAIQETLRLYTPATSIRQGGPHLFIKDPSTGDMVSTDGLTIWIESVCLHRSRKIWGRDVHDFRPERFLSPEISNIDPRTFRPFEKGPRNCIGQELAMLEIKIALVLVARLFDFKAAYDELHLLGGDGTLWAKNDRGKQGVQDVWGDEAYQVLYATAKPRDGMPMRVKRRV</sequence>
<keyword evidence="4 8" id="KW-0479">Metal-binding</keyword>
<feature type="binding site" description="axial binding residue" evidence="8">
    <location>
        <position position="472"/>
    </location>
    <ligand>
        <name>heme</name>
        <dbReference type="ChEBI" id="CHEBI:30413"/>
    </ligand>
    <ligandPart>
        <name>Fe</name>
        <dbReference type="ChEBI" id="CHEBI:18248"/>
    </ligandPart>
</feature>
<dbReference type="GeneID" id="54453364"/>
<dbReference type="PRINTS" id="PR00385">
    <property type="entry name" value="P450"/>
</dbReference>
<feature type="transmembrane region" description="Helical" evidence="9">
    <location>
        <begin position="6"/>
        <end position="29"/>
    </location>
</feature>
<comment type="cofactor">
    <cofactor evidence="1 8">
        <name>heme</name>
        <dbReference type="ChEBI" id="CHEBI:30413"/>
    </cofactor>
</comment>
<evidence type="ECO:0000256" key="7">
    <source>
        <dbReference type="ARBA" id="ARBA00023033"/>
    </source>
</evidence>
<dbReference type="RefSeq" id="XP_033572204.1">
    <property type="nucleotide sequence ID" value="XM_033712471.1"/>
</dbReference>
<dbReference type="Pfam" id="PF00067">
    <property type="entry name" value="p450"/>
    <property type="match status" value="1"/>
</dbReference>
<dbReference type="InterPro" id="IPR001128">
    <property type="entry name" value="Cyt_P450"/>
</dbReference>
<dbReference type="PANTHER" id="PTHR24305">
    <property type="entry name" value="CYTOCHROME P450"/>
    <property type="match status" value="1"/>
</dbReference>
<evidence type="ECO:0000313" key="11">
    <source>
        <dbReference type="Proteomes" id="UP000504636"/>
    </source>
</evidence>
<reference evidence="12" key="2">
    <citation type="submission" date="2020-04" db="EMBL/GenBank/DDBJ databases">
        <authorList>
            <consortium name="NCBI Genome Project"/>
        </authorList>
    </citation>
    <scope>NUCLEOTIDE SEQUENCE</scope>
    <source>
        <strain evidence="12">CBS 304.34</strain>
    </source>
</reference>
<dbReference type="OrthoDB" id="10029320at2759"/>
<keyword evidence="9" id="KW-0472">Membrane</keyword>
<dbReference type="PANTHER" id="PTHR24305:SF107">
    <property type="entry name" value="P450, PUTATIVE (EUROFUNG)-RELATED"/>
    <property type="match status" value="1"/>
</dbReference>
<name>A0A6A6Y971_9PEZI</name>
<gene>
    <name evidence="10 12" type="ORF">BDZ99DRAFT_116012</name>
</gene>
<evidence type="ECO:0000256" key="5">
    <source>
        <dbReference type="ARBA" id="ARBA00023002"/>
    </source>
</evidence>
<keyword evidence="3 8" id="KW-0349">Heme</keyword>
<dbReference type="InterPro" id="IPR050121">
    <property type="entry name" value="Cytochrome_P450_monoxygenase"/>
</dbReference>
<evidence type="ECO:0000256" key="8">
    <source>
        <dbReference type="PIRSR" id="PIRSR602401-1"/>
    </source>
</evidence>
<keyword evidence="9" id="KW-1133">Transmembrane helix</keyword>
<keyword evidence="9" id="KW-0812">Transmembrane</keyword>
<reference evidence="12" key="3">
    <citation type="submission" date="2025-04" db="UniProtKB">
        <authorList>
            <consortium name="RefSeq"/>
        </authorList>
    </citation>
    <scope>IDENTIFICATION</scope>
    <source>
        <strain evidence="12">CBS 304.34</strain>
    </source>
</reference>
<proteinExistence type="predicted"/>
<evidence type="ECO:0000256" key="4">
    <source>
        <dbReference type="ARBA" id="ARBA00022723"/>
    </source>
</evidence>
<dbReference type="GO" id="GO:0020037">
    <property type="term" value="F:heme binding"/>
    <property type="evidence" value="ECO:0007669"/>
    <property type="project" value="InterPro"/>
</dbReference>
<dbReference type="AlphaFoldDB" id="A0A6A6Y971"/>
<dbReference type="GO" id="GO:0016705">
    <property type="term" value="F:oxidoreductase activity, acting on paired donors, with incorporation or reduction of molecular oxygen"/>
    <property type="evidence" value="ECO:0007669"/>
    <property type="project" value="InterPro"/>
</dbReference>
<keyword evidence="6 8" id="KW-0408">Iron</keyword>
<accession>A0A6A6Y971</accession>
<evidence type="ECO:0000313" key="12">
    <source>
        <dbReference type="RefSeq" id="XP_033572204.1"/>
    </source>
</evidence>
<reference evidence="10 12" key="1">
    <citation type="journal article" date="2020" name="Stud. Mycol.">
        <title>101 Dothideomycetes genomes: a test case for predicting lifestyles and emergence of pathogens.</title>
        <authorList>
            <person name="Haridas S."/>
            <person name="Albert R."/>
            <person name="Binder M."/>
            <person name="Bloem J."/>
            <person name="Labutti K."/>
            <person name="Salamov A."/>
            <person name="Andreopoulos B."/>
            <person name="Baker S."/>
            <person name="Barry K."/>
            <person name="Bills G."/>
            <person name="Bluhm B."/>
            <person name="Cannon C."/>
            <person name="Castanera R."/>
            <person name="Culley D."/>
            <person name="Daum C."/>
            <person name="Ezra D."/>
            <person name="Gonzalez J."/>
            <person name="Henrissat B."/>
            <person name="Kuo A."/>
            <person name="Liang C."/>
            <person name="Lipzen A."/>
            <person name="Lutzoni F."/>
            <person name="Magnuson J."/>
            <person name="Mondo S."/>
            <person name="Nolan M."/>
            <person name="Ohm R."/>
            <person name="Pangilinan J."/>
            <person name="Park H.-J."/>
            <person name="Ramirez L."/>
            <person name="Alfaro M."/>
            <person name="Sun H."/>
            <person name="Tritt A."/>
            <person name="Yoshinaga Y."/>
            <person name="Zwiers L.-H."/>
            <person name="Turgeon B."/>
            <person name="Goodwin S."/>
            <person name="Spatafora J."/>
            <person name="Crous P."/>
            <person name="Grigoriev I."/>
        </authorList>
    </citation>
    <scope>NUCLEOTIDE SEQUENCE</scope>
    <source>
        <strain evidence="10 12">CBS 304.34</strain>
    </source>
</reference>
<evidence type="ECO:0000256" key="2">
    <source>
        <dbReference type="ARBA" id="ARBA00005179"/>
    </source>
</evidence>
<dbReference type="InterPro" id="IPR002401">
    <property type="entry name" value="Cyt_P450_E_grp-I"/>
</dbReference>
<dbReference type="Gene3D" id="1.10.630.10">
    <property type="entry name" value="Cytochrome P450"/>
    <property type="match status" value="1"/>
</dbReference>
<dbReference type="GO" id="GO:0005506">
    <property type="term" value="F:iron ion binding"/>
    <property type="evidence" value="ECO:0007669"/>
    <property type="project" value="InterPro"/>
</dbReference>
<comment type="pathway">
    <text evidence="2">Secondary metabolite biosynthesis.</text>
</comment>
<dbReference type="CDD" id="cd11051">
    <property type="entry name" value="CYP59-like"/>
    <property type="match status" value="1"/>
</dbReference>
<evidence type="ECO:0000256" key="1">
    <source>
        <dbReference type="ARBA" id="ARBA00001971"/>
    </source>
</evidence>
<evidence type="ECO:0000256" key="3">
    <source>
        <dbReference type="ARBA" id="ARBA00022617"/>
    </source>
</evidence>
<evidence type="ECO:0000256" key="6">
    <source>
        <dbReference type="ARBA" id="ARBA00023004"/>
    </source>
</evidence>
<dbReference type="Proteomes" id="UP000504636">
    <property type="component" value="Unplaced"/>
</dbReference>
<evidence type="ECO:0000313" key="10">
    <source>
        <dbReference type="EMBL" id="KAF2805240.1"/>
    </source>
</evidence>
<keyword evidence="7" id="KW-0503">Monooxygenase</keyword>
<dbReference type="SUPFAM" id="SSF48264">
    <property type="entry name" value="Cytochrome P450"/>
    <property type="match status" value="1"/>
</dbReference>
<evidence type="ECO:0000256" key="9">
    <source>
        <dbReference type="SAM" id="Phobius"/>
    </source>
</evidence>
<dbReference type="PRINTS" id="PR00463">
    <property type="entry name" value="EP450I"/>
</dbReference>
<dbReference type="GO" id="GO:0004497">
    <property type="term" value="F:monooxygenase activity"/>
    <property type="evidence" value="ECO:0007669"/>
    <property type="project" value="UniProtKB-KW"/>
</dbReference>
<keyword evidence="11" id="KW-1185">Reference proteome</keyword>
<dbReference type="EMBL" id="MU003710">
    <property type="protein sequence ID" value="KAF2805240.1"/>
    <property type="molecule type" value="Genomic_DNA"/>
</dbReference>